<dbReference type="Proteomes" id="UP000326678">
    <property type="component" value="Chromosome Gxm1"/>
</dbReference>
<sequence>MLTAVSVMAFYRLLLMAVFTIVARIAAKGGVKGDRLI</sequence>
<name>A0A5P8VR04_9NOSO</name>
<evidence type="ECO:0000313" key="2">
    <source>
        <dbReference type="EMBL" id="QFS42767.1"/>
    </source>
</evidence>
<feature type="transmembrane region" description="Helical" evidence="1">
    <location>
        <begin position="6"/>
        <end position="27"/>
    </location>
</feature>
<accession>A0A5P8VR04</accession>
<dbReference type="EMBL" id="CP045226">
    <property type="protein sequence ID" value="QFS42767.1"/>
    <property type="molecule type" value="Genomic_DNA"/>
</dbReference>
<dbReference type="AlphaFoldDB" id="A0A5P8VR04"/>
<reference evidence="2 3" key="1">
    <citation type="submission" date="2019-10" db="EMBL/GenBank/DDBJ databases">
        <title>Genomic and transcriptomic insights into the perfect genentic adaptation of a filamentous nitrogen-fixing cyanobacterium to rice fields.</title>
        <authorList>
            <person name="Chen Z."/>
        </authorList>
    </citation>
    <scope>NUCLEOTIDE SEQUENCE [LARGE SCALE GENOMIC DNA]</scope>
    <source>
        <strain evidence="2">CCNUC1</strain>
    </source>
</reference>
<evidence type="ECO:0000256" key="1">
    <source>
        <dbReference type="SAM" id="Phobius"/>
    </source>
</evidence>
<protein>
    <submittedName>
        <fullName evidence="2">Uncharacterized protein</fullName>
    </submittedName>
</protein>
<dbReference type="KEGG" id="nsh:GXM_00240"/>
<organism evidence="2 3">
    <name type="scientific">Nostoc sphaeroides CCNUC1</name>
    <dbReference type="NCBI Taxonomy" id="2653204"/>
    <lineage>
        <taxon>Bacteria</taxon>
        <taxon>Bacillati</taxon>
        <taxon>Cyanobacteriota</taxon>
        <taxon>Cyanophyceae</taxon>
        <taxon>Nostocales</taxon>
        <taxon>Nostocaceae</taxon>
        <taxon>Nostoc</taxon>
    </lineage>
</organism>
<keyword evidence="1" id="KW-0812">Transmembrane</keyword>
<keyword evidence="1" id="KW-0472">Membrane</keyword>
<gene>
    <name evidence="2" type="ORF">GXM_00240</name>
</gene>
<proteinExistence type="predicted"/>
<keyword evidence="3" id="KW-1185">Reference proteome</keyword>
<evidence type="ECO:0000313" key="3">
    <source>
        <dbReference type="Proteomes" id="UP000326678"/>
    </source>
</evidence>
<keyword evidence="1" id="KW-1133">Transmembrane helix</keyword>